<sequence length="83" mass="9033">MASPIHTGSRRSSVDRRPVVSSWWAEVGVVVLTERCLPGEGPMECPPGARAFHRGLSIWRERGICIVVCQYGHPSIHQTGGPA</sequence>
<dbReference type="EMBL" id="BAAARN010000002">
    <property type="protein sequence ID" value="GAA2737203.1"/>
    <property type="molecule type" value="Genomic_DNA"/>
</dbReference>
<proteinExistence type="predicted"/>
<accession>A0ABN3UQ99</accession>
<keyword evidence="2" id="KW-1185">Reference proteome</keyword>
<reference evidence="1 2" key="1">
    <citation type="journal article" date="2019" name="Int. J. Syst. Evol. Microbiol.">
        <title>The Global Catalogue of Microorganisms (GCM) 10K type strain sequencing project: providing services to taxonomists for standard genome sequencing and annotation.</title>
        <authorList>
            <consortium name="The Broad Institute Genomics Platform"/>
            <consortium name="The Broad Institute Genome Sequencing Center for Infectious Disease"/>
            <person name="Wu L."/>
            <person name="Ma J."/>
        </authorList>
    </citation>
    <scope>NUCLEOTIDE SEQUENCE [LARGE SCALE GENOMIC DNA]</scope>
    <source>
        <strain evidence="1 2">JCM 16378</strain>
    </source>
</reference>
<name>A0ABN3UQ99_9MICO</name>
<protein>
    <submittedName>
        <fullName evidence="1">Uncharacterized protein</fullName>
    </submittedName>
</protein>
<organism evidence="1 2">
    <name type="scientific">Pedococcus aerophilus</name>
    <dbReference type="NCBI Taxonomy" id="436356"/>
    <lineage>
        <taxon>Bacteria</taxon>
        <taxon>Bacillati</taxon>
        <taxon>Actinomycetota</taxon>
        <taxon>Actinomycetes</taxon>
        <taxon>Micrococcales</taxon>
        <taxon>Intrasporangiaceae</taxon>
        <taxon>Pedococcus</taxon>
    </lineage>
</organism>
<dbReference type="Proteomes" id="UP001501326">
    <property type="component" value="Unassembled WGS sequence"/>
</dbReference>
<evidence type="ECO:0000313" key="2">
    <source>
        <dbReference type="Proteomes" id="UP001501326"/>
    </source>
</evidence>
<gene>
    <name evidence="1" type="ORF">GCM10009867_23480</name>
</gene>
<comment type="caution">
    <text evidence="1">The sequence shown here is derived from an EMBL/GenBank/DDBJ whole genome shotgun (WGS) entry which is preliminary data.</text>
</comment>
<evidence type="ECO:0000313" key="1">
    <source>
        <dbReference type="EMBL" id="GAA2737203.1"/>
    </source>
</evidence>